<organism evidence="1 2">
    <name type="scientific">Dorcoceras hygrometricum</name>
    <dbReference type="NCBI Taxonomy" id="472368"/>
    <lineage>
        <taxon>Eukaryota</taxon>
        <taxon>Viridiplantae</taxon>
        <taxon>Streptophyta</taxon>
        <taxon>Embryophyta</taxon>
        <taxon>Tracheophyta</taxon>
        <taxon>Spermatophyta</taxon>
        <taxon>Magnoliopsida</taxon>
        <taxon>eudicotyledons</taxon>
        <taxon>Gunneridae</taxon>
        <taxon>Pentapetalae</taxon>
        <taxon>asterids</taxon>
        <taxon>lamiids</taxon>
        <taxon>Lamiales</taxon>
        <taxon>Gesneriaceae</taxon>
        <taxon>Didymocarpoideae</taxon>
        <taxon>Trichosporeae</taxon>
        <taxon>Loxocarpinae</taxon>
        <taxon>Dorcoceras</taxon>
    </lineage>
</organism>
<keyword evidence="2" id="KW-1185">Reference proteome</keyword>
<protein>
    <submittedName>
        <fullName evidence="1">Uncharacterized protein</fullName>
    </submittedName>
</protein>
<name>A0A2Z7CJL3_9LAMI</name>
<evidence type="ECO:0000313" key="2">
    <source>
        <dbReference type="Proteomes" id="UP000250235"/>
    </source>
</evidence>
<reference evidence="1 2" key="1">
    <citation type="journal article" date="2015" name="Proc. Natl. Acad. Sci. U.S.A.">
        <title>The resurrection genome of Boea hygrometrica: A blueprint for survival of dehydration.</title>
        <authorList>
            <person name="Xiao L."/>
            <person name="Yang G."/>
            <person name="Zhang L."/>
            <person name="Yang X."/>
            <person name="Zhao S."/>
            <person name="Ji Z."/>
            <person name="Zhou Q."/>
            <person name="Hu M."/>
            <person name="Wang Y."/>
            <person name="Chen M."/>
            <person name="Xu Y."/>
            <person name="Jin H."/>
            <person name="Xiao X."/>
            <person name="Hu G."/>
            <person name="Bao F."/>
            <person name="Hu Y."/>
            <person name="Wan P."/>
            <person name="Li L."/>
            <person name="Deng X."/>
            <person name="Kuang T."/>
            <person name="Xiang C."/>
            <person name="Zhu J.K."/>
            <person name="Oliver M.J."/>
            <person name="He Y."/>
        </authorList>
    </citation>
    <scope>NUCLEOTIDE SEQUENCE [LARGE SCALE GENOMIC DNA]</scope>
    <source>
        <strain evidence="2">cv. XS01</strain>
    </source>
</reference>
<gene>
    <name evidence="1" type="ORF">F511_07723</name>
</gene>
<evidence type="ECO:0000313" key="1">
    <source>
        <dbReference type="EMBL" id="KZV47300.1"/>
    </source>
</evidence>
<dbReference type="Proteomes" id="UP000250235">
    <property type="component" value="Unassembled WGS sequence"/>
</dbReference>
<accession>A0A2Z7CJL3</accession>
<proteinExistence type="predicted"/>
<dbReference type="AlphaFoldDB" id="A0A2Z7CJL3"/>
<sequence>MEIRVGAVQISTEQNQFRSAHSRIGSDQRSGLDQLRAESIQRSKAVQITLDQLRVESVQSKRIRIYETK</sequence>
<dbReference type="EMBL" id="KQ995303">
    <property type="protein sequence ID" value="KZV47300.1"/>
    <property type="molecule type" value="Genomic_DNA"/>
</dbReference>